<accession>A0A916NA12</accession>
<reference evidence="1" key="1">
    <citation type="submission" date="2021-04" db="EMBL/GenBank/DDBJ databases">
        <authorList>
            <person name="Hornung B."/>
        </authorList>
    </citation>
    <scope>NUCLEOTIDE SEQUENCE</scope>
    <source>
        <strain evidence="1">G5G6</strain>
    </source>
</reference>
<dbReference type="Proteomes" id="UP000742786">
    <property type="component" value="Unassembled WGS sequence"/>
</dbReference>
<proteinExistence type="predicted"/>
<gene>
    <name evidence="1" type="ORF">GTOL_12608</name>
</gene>
<comment type="caution">
    <text evidence="1">The sequence shown here is derived from an EMBL/GenBank/DDBJ whole genome shotgun (WGS) entry which is preliminary data.</text>
</comment>
<keyword evidence="2" id="KW-1185">Reference proteome</keyword>
<evidence type="ECO:0000313" key="2">
    <source>
        <dbReference type="Proteomes" id="UP000742786"/>
    </source>
</evidence>
<sequence>MSGSREVEVVIAMDNPFVTSFPDSILNASVPKANIIELLTADLPAVCPLPSMPLWALRPRIFLDAVNEKEITCP</sequence>
<dbReference type="AlphaFoldDB" id="A0A916NA12"/>
<dbReference type="EMBL" id="CAJQUM010000001">
    <property type="protein sequence ID" value="CAG4884725.1"/>
    <property type="molecule type" value="Genomic_DNA"/>
</dbReference>
<protein>
    <submittedName>
        <fullName evidence="1">Uncharacterized protein</fullName>
    </submittedName>
</protein>
<evidence type="ECO:0000313" key="1">
    <source>
        <dbReference type="EMBL" id="CAG4884725.1"/>
    </source>
</evidence>
<name>A0A916NA12_9PROT</name>
<organism evidence="1 2">
    <name type="scientific">Georgfuchsia toluolica</name>
    <dbReference type="NCBI Taxonomy" id="424218"/>
    <lineage>
        <taxon>Bacteria</taxon>
        <taxon>Pseudomonadati</taxon>
        <taxon>Pseudomonadota</taxon>
        <taxon>Betaproteobacteria</taxon>
        <taxon>Nitrosomonadales</taxon>
        <taxon>Sterolibacteriaceae</taxon>
        <taxon>Georgfuchsia</taxon>
    </lineage>
</organism>